<sequence>MAEQLASVPEESSTDFTALSPPPPWYFYRESFLSVARRIRSTLSSQSGPSGSNHFGISGGTSSSYMFNFFSSPSAGAEDFRADEFHQGRPSKQPASVPEGSSTTGSTAPCLPVNSYRESIQSVAWPKWRAISALSPQSGQSGSSYSSYSGASSSYSHSSRLGSAGATDSPASELTAIAHRMVSDGYTKHMVQAFGDGSDQLDREKKSDQEVQDRAVKNWFVELDVDWVLELDVDCIFIDWVSDIDKSYRVRPNQEHLAGGTPASIKRWIRALTIIVASIKEQLDAAVHEETSAIAEFGKASISAMLVGFVEVILYVCKAEDLQPLLHMYICVSSASYDMSTVRCLVSSEAQLIFSNIADSLATEARRLSQAISTTMKRVIVDNDDDWLAPEILRGGGEVHKNTRWAVDFIMSMREVQASTQNSTQSNNSGTLRGLIQNTVYYLNDVLWKKSEMFPDPSLRYLFLLNNSNFVERSLDVEMGAGQHLRLLIGKSAEYMESFISVSWGDLWPKTSLGFREILKPRRDTSLLAKVQSRFHKIYQAQKLWKVPNPHLRLTLRETITKRVISCYRHYLISLRDPELEKQVSSGSNSPEIWEEMLGELFEG</sequence>
<keyword evidence="2" id="KW-1185">Reference proteome</keyword>
<evidence type="ECO:0000313" key="1">
    <source>
        <dbReference type="EnsemblPlants" id="AVESA.00010b.r2.6AG1071210.1.CDS.1"/>
    </source>
</evidence>
<accession>A0ACD5Z0P3</accession>
<protein>
    <submittedName>
        <fullName evidence="1">Uncharacterized protein</fullName>
    </submittedName>
</protein>
<proteinExistence type="predicted"/>
<name>A0ACD5Z0P3_AVESA</name>
<organism evidence="1 2">
    <name type="scientific">Avena sativa</name>
    <name type="common">Oat</name>
    <dbReference type="NCBI Taxonomy" id="4498"/>
    <lineage>
        <taxon>Eukaryota</taxon>
        <taxon>Viridiplantae</taxon>
        <taxon>Streptophyta</taxon>
        <taxon>Embryophyta</taxon>
        <taxon>Tracheophyta</taxon>
        <taxon>Spermatophyta</taxon>
        <taxon>Magnoliopsida</taxon>
        <taxon>Liliopsida</taxon>
        <taxon>Poales</taxon>
        <taxon>Poaceae</taxon>
        <taxon>BOP clade</taxon>
        <taxon>Pooideae</taxon>
        <taxon>Poodae</taxon>
        <taxon>Poeae</taxon>
        <taxon>Poeae Chloroplast Group 1 (Aveneae type)</taxon>
        <taxon>Aveninae</taxon>
        <taxon>Avena</taxon>
    </lineage>
</organism>
<evidence type="ECO:0000313" key="2">
    <source>
        <dbReference type="Proteomes" id="UP001732700"/>
    </source>
</evidence>
<reference evidence="1" key="2">
    <citation type="submission" date="2025-09" db="UniProtKB">
        <authorList>
            <consortium name="EnsemblPlants"/>
        </authorList>
    </citation>
    <scope>IDENTIFICATION</scope>
</reference>
<dbReference type="EnsemblPlants" id="AVESA.00010b.r2.6AG1071210.1">
    <property type="protein sequence ID" value="AVESA.00010b.r2.6AG1071210.1.CDS.1"/>
    <property type="gene ID" value="AVESA.00010b.r2.6AG1071210"/>
</dbReference>
<reference evidence="1" key="1">
    <citation type="submission" date="2021-05" db="EMBL/GenBank/DDBJ databases">
        <authorList>
            <person name="Scholz U."/>
            <person name="Mascher M."/>
            <person name="Fiebig A."/>
        </authorList>
    </citation>
    <scope>NUCLEOTIDE SEQUENCE [LARGE SCALE GENOMIC DNA]</scope>
</reference>
<dbReference type="Proteomes" id="UP001732700">
    <property type="component" value="Chromosome 6A"/>
</dbReference>